<dbReference type="Proteomes" id="UP000028058">
    <property type="component" value="Unassembled WGS sequence"/>
</dbReference>
<evidence type="ECO:0000313" key="1">
    <source>
        <dbReference type="EMBL" id="RKM91029.1"/>
    </source>
</evidence>
<reference evidence="1 2" key="1">
    <citation type="journal article" date="2014" name="Genome Announc.">
        <title>Draft Genome Sequence of Streptomyces fradiae ATCC 19609, a Strain Highly Sensitive to Antibiotics.</title>
        <authorList>
            <person name="Bekker O.B."/>
            <person name="Klimina K.M."/>
            <person name="Vatlin A.A."/>
            <person name="Zakharevich N.V."/>
            <person name="Kasianov A.S."/>
            <person name="Danilenko V.N."/>
        </authorList>
    </citation>
    <scope>NUCLEOTIDE SEQUENCE [LARGE SCALE GENOMIC DNA]</scope>
    <source>
        <strain evidence="1 2">ATCC 19609</strain>
    </source>
</reference>
<gene>
    <name evidence="1" type="ORF">SFRA_029945</name>
</gene>
<sequence length="106" mass="11273">MLGSPIGRANAGQLDIRMGLAAALKIQLIQTTRLRDEDVTSRFPMQLSALLQARAEYVMVGRVLVEASREALPTVTRIGGDPLGAASLRGRAVLRAGEAVVTWCTG</sequence>
<dbReference type="EMBL" id="JNAD02000019">
    <property type="protein sequence ID" value="RKM91029.1"/>
    <property type="molecule type" value="Genomic_DNA"/>
</dbReference>
<dbReference type="AlphaFoldDB" id="A0A3M8F2C9"/>
<comment type="caution">
    <text evidence="1">The sequence shown here is derived from an EMBL/GenBank/DDBJ whole genome shotgun (WGS) entry which is preliminary data.</text>
</comment>
<evidence type="ECO:0000313" key="2">
    <source>
        <dbReference type="Proteomes" id="UP000028058"/>
    </source>
</evidence>
<protein>
    <submittedName>
        <fullName evidence="1">Uncharacterized protein</fullName>
    </submittedName>
</protein>
<name>A0A3M8F2C9_9ACTN</name>
<accession>A0A3M8F2C9</accession>
<keyword evidence="2" id="KW-1185">Reference proteome</keyword>
<organism evidence="1 2">
    <name type="scientific">Streptomyces xinghaiensis</name>
    <dbReference type="NCBI Taxonomy" id="1038928"/>
    <lineage>
        <taxon>Bacteria</taxon>
        <taxon>Bacillati</taxon>
        <taxon>Actinomycetota</taxon>
        <taxon>Actinomycetes</taxon>
        <taxon>Kitasatosporales</taxon>
        <taxon>Streptomycetaceae</taxon>
        <taxon>Streptomyces</taxon>
    </lineage>
</organism>
<proteinExistence type="predicted"/>